<evidence type="ECO:0000313" key="2">
    <source>
        <dbReference type="EMBL" id="KAL0256546.1"/>
    </source>
</evidence>
<organism evidence="2 3">
    <name type="scientific">Diplodia seriata</name>
    <dbReference type="NCBI Taxonomy" id="420778"/>
    <lineage>
        <taxon>Eukaryota</taxon>
        <taxon>Fungi</taxon>
        <taxon>Dikarya</taxon>
        <taxon>Ascomycota</taxon>
        <taxon>Pezizomycotina</taxon>
        <taxon>Dothideomycetes</taxon>
        <taxon>Dothideomycetes incertae sedis</taxon>
        <taxon>Botryosphaeriales</taxon>
        <taxon>Botryosphaeriaceae</taxon>
        <taxon>Diplodia</taxon>
    </lineage>
</organism>
<feature type="compositionally biased region" description="Basic and acidic residues" evidence="1">
    <location>
        <begin position="20"/>
        <end position="39"/>
    </location>
</feature>
<feature type="region of interest" description="Disordered" evidence="1">
    <location>
        <begin position="1"/>
        <end position="39"/>
    </location>
</feature>
<comment type="caution">
    <text evidence="2">The sequence shown here is derived from an EMBL/GenBank/DDBJ whole genome shotgun (WGS) entry which is preliminary data.</text>
</comment>
<reference evidence="2 3" key="1">
    <citation type="submission" date="2024-02" db="EMBL/GenBank/DDBJ databases">
        <title>De novo assembly and annotation of 12 fungi associated with fruit tree decline syndrome in Ontario, Canada.</title>
        <authorList>
            <person name="Sulman M."/>
            <person name="Ellouze W."/>
            <person name="Ilyukhin E."/>
        </authorList>
    </citation>
    <scope>NUCLEOTIDE SEQUENCE [LARGE SCALE GENOMIC DNA]</scope>
    <source>
        <strain evidence="2 3">FDS-637</strain>
    </source>
</reference>
<accession>A0ABR3C8B2</accession>
<dbReference type="RefSeq" id="XP_066629575.1">
    <property type="nucleotide sequence ID" value="XM_066780346.1"/>
</dbReference>
<keyword evidence="3" id="KW-1185">Reference proteome</keyword>
<evidence type="ECO:0000313" key="3">
    <source>
        <dbReference type="Proteomes" id="UP001430584"/>
    </source>
</evidence>
<sequence>MEASNAKAQKQNRLRLTQTKVDELNEKKGSRGTGDLDVKSGKNRISILGSIALAMASKEPQIPGSLTNMRAITAWRPL</sequence>
<gene>
    <name evidence="2" type="ORF">SLS55_008941</name>
</gene>
<feature type="compositionally biased region" description="Polar residues" evidence="1">
    <location>
        <begin position="1"/>
        <end position="19"/>
    </location>
</feature>
<dbReference type="GeneID" id="92013026"/>
<dbReference type="EMBL" id="JAJVCZ030000009">
    <property type="protein sequence ID" value="KAL0256546.1"/>
    <property type="molecule type" value="Genomic_DNA"/>
</dbReference>
<protein>
    <submittedName>
        <fullName evidence="2">Uncharacterized protein</fullName>
    </submittedName>
</protein>
<proteinExistence type="predicted"/>
<name>A0ABR3C8B2_9PEZI</name>
<dbReference type="Proteomes" id="UP001430584">
    <property type="component" value="Unassembled WGS sequence"/>
</dbReference>
<evidence type="ECO:0000256" key="1">
    <source>
        <dbReference type="SAM" id="MobiDB-lite"/>
    </source>
</evidence>